<sequence length="546" mass="57960">MGGGGASGDVRFPPYIEDAHAYLYAGVDVDDKGKFLTSGWTKPSQDITALLNTLWGTNPYTTFGWTDPATDLAASKSQFDLFFNAVTGYDRSNYASYIADAILAIGNPTTVPIAELSYNLSTSALSTPQALYPTYAGVGRTEAASGLTSMFTAVQPDVRLLIPDAASVALAGVSLTAASTLWLSLVTTVSSKLSQCNIPKNANLLSILTKAAQDAETNLGNAITIAKRFIADECLQDVIAQFSARREITFAYQHRQYAGQMADINAINSTGFLFGTAILRAEQMREVSEFDANLSLNQFNQGIATYIRIHADALTAGLGVEQQNAQAHNRLLEGSIQLLSGLTLRGEILPSELVRMYGQFFVSELGMFDSNLRDATGNSTRLFSLFSGDQLERDSQLARFSLEADRVNKLAKEQRYTTGLNQIQQLITNRTEFERMAASLLTEQNRMKIVATDEYDSHINDTEVEEDLWDITVARQAADIMVAPAGMSAAIPKKPSKAASALGGALQGAGAGATTGAAIGAAGGPIGATGGAIIGGVIGGVGGLLQ</sequence>
<reference evidence="1" key="1">
    <citation type="journal article" date="2015" name="Nature">
        <title>Complex archaea that bridge the gap between prokaryotes and eukaryotes.</title>
        <authorList>
            <person name="Spang A."/>
            <person name="Saw J.H."/>
            <person name="Jorgensen S.L."/>
            <person name="Zaremba-Niedzwiedzka K."/>
            <person name="Martijn J."/>
            <person name="Lind A.E."/>
            <person name="van Eijk R."/>
            <person name="Schleper C."/>
            <person name="Guy L."/>
            <person name="Ettema T.J."/>
        </authorList>
    </citation>
    <scope>NUCLEOTIDE SEQUENCE</scope>
</reference>
<gene>
    <name evidence="1" type="ORF">LCGC14_1897890</name>
</gene>
<organism evidence="1">
    <name type="scientific">marine sediment metagenome</name>
    <dbReference type="NCBI Taxonomy" id="412755"/>
    <lineage>
        <taxon>unclassified sequences</taxon>
        <taxon>metagenomes</taxon>
        <taxon>ecological metagenomes</taxon>
    </lineage>
</organism>
<comment type="caution">
    <text evidence="1">The sequence shown here is derived from an EMBL/GenBank/DDBJ whole genome shotgun (WGS) entry which is preliminary data.</text>
</comment>
<dbReference type="AlphaFoldDB" id="A0A0F9FXQ6"/>
<protein>
    <submittedName>
        <fullName evidence="1">Uncharacterized protein</fullName>
    </submittedName>
</protein>
<evidence type="ECO:0000313" key="1">
    <source>
        <dbReference type="EMBL" id="KKL91118.1"/>
    </source>
</evidence>
<accession>A0A0F9FXQ6</accession>
<name>A0A0F9FXQ6_9ZZZZ</name>
<proteinExistence type="predicted"/>
<dbReference type="EMBL" id="LAZR01019818">
    <property type="protein sequence ID" value="KKL91118.1"/>
    <property type="molecule type" value="Genomic_DNA"/>
</dbReference>